<dbReference type="AlphaFoldDB" id="A0A6J4I0K5"/>
<dbReference type="SMART" id="SM01118">
    <property type="entry name" value="CYTH"/>
    <property type="match status" value="1"/>
</dbReference>
<evidence type="ECO:0000259" key="1">
    <source>
        <dbReference type="PROSITE" id="PS51708"/>
    </source>
</evidence>
<organism evidence="2">
    <name type="scientific">uncultured Acidimicrobiales bacterium</name>
    <dbReference type="NCBI Taxonomy" id="310071"/>
    <lineage>
        <taxon>Bacteria</taxon>
        <taxon>Bacillati</taxon>
        <taxon>Actinomycetota</taxon>
        <taxon>Acidimicrobiia</taxon>
        <taxon>Acidimicrobiales</taxon>
        <taxon>environmental samples</taxon>
    </lineage>
</organism>
<dbReference type="GO" id="GO:0004016">
    <property type="term" value="F:adenylate cyclase activity"/>
    <property type="evidence" value="ECO:0007669"/>
    <property type="project" value="UniProtKB-EC"/>
</dbReference>
<evidence type="ECO:0000313" key="2">
    <source>
        <dbReference type="EMBL" id="CAA9237877.1"/>
    </source>
</evidence>
<reference evidence="2" key="1">
    <citation type="submission" date="2020-02" db="EMBL/GenBank/DDBJ databases">
        <authorList>
            <person name="Meier V. D."/>
        </authorList>
    </citation>
    <scope>NUCLEOTIDE SEQUENCE</scope>
    <source>
        <strain evidence="2">AVDCRST_MAG10</strain>
    </source>
</reference>
<proteinExistence type="predicted"/>
<feature type="domain" description="CHAD" evidence="1">
    <location>
        <begin position="212"/>
        <end position="492"/>
    </location>
</feature>
<dbReference type="SMART" id="SM00880">
    <property type="entry name" value="CHAD"/>
    <property type="match status" value="1"/>
</dbReference>
<dbReference type="Gene3D" id="1.40.20.10">
    <property type="entry name" value="CHAD domain"/>
    <property type="match status" value="1"/>
</dbReference>
<dbReference type="InterPro" id="IPR007899">
    <property type="entry name" value="CHAD_dom"/>
</dbReference>
<keyword evidence="2" id="KW-0456">Lyase</keyword>
<dbReference type="PROSITE" id="PS51708">
    <property type="entry name" value="CHAD"/>
    <property type="match status" value="1"/>
</dbReference>
<dbReference type="EMBL" id="CADCTB010000096">
    <property type="protein sequence ID" value="CAA9237877.1"/>
    <property type="molecule type" value="Genomic_DNA"/>
</dbReference>
<dbReference type="Gene3D" id="2.40.320.10">
    <property type="entry name" value="Hypothetical Protein Pfu-838710-001"/>
    <property type="match status" value="1"/>
</dbReference>
<dbReference type="CDD" id="cd07374">
    <property type="entry name" value="CYTH-like_Pase"/>
    <property type="match status" value="1"/>
</dbReference>
<dbReference type="SUPFAM" id="SSF55154">
    <property type="entry name" value="CYTH-like phosphatases"/>
    <property type="match status" value="1"/>
</dbReference>
<name>A0A6J4I0K5_9ACTN</name>
<dbReference type="Pfam" id="PF05235">
    <property type="entry name" value="CHAD"/>
    <property type="match status" value="1"/>
</dbReference>
<dbReference type="InterPro" id="IPR033469">
    <property type="entry name" value="CYTH-like_dom_sf"/>
</dbReference>
<dbReference type="EC" id="4.6.1.1" evidence="2"/>
<dbReference type="PANTHER" id="PTHR39339">
    <property type="entry name" value="SLR1444 PROTEIN"/>
    <property type="match status" value="1"/>
</dbReference>
<dbReference type="PANTHER" id="PTHR39339:SF1">
    <property type="entry name" value="CHAD DOMAIN-CONTAINING PROTEIN"/>
    <property type="match status" value="1"/>
</dbReference>
<protein>
    <submittedName>
        <fullName evidence="2">Adenylate cyclase</fullName>
        <ecNumber evidence="2">4.6.1.1</ecNumber>
    </submittedName>
</protein>
<dbReference type="InterPro" id="IPR038186">
    <property type="entry name" value="CHAD_dom_sf"/>
</dbReference>
<accession>A0A6J4I0K5</accession>
<dbReference type="Pfam" id="PF01928">
    <property type="entry name" value="CYTH"/>
    <property type="match status" value="1"/>
</dbReference>
<dbReference type="InterPro" id="IPR023577">
    <property type="entry name" value="CYTH_domain"/>
</dbReference>
<sequence>MSTETEVKMGAWAGFELPPLDGVVDEVTAVARTPRTLMAVYYDTPNLRLARWGVTVRHRTGDKSGWTVKLPEGESGPALVRRELTFDGPPGRMPDGAASLILAFARDTPLVPVARIRTVRTGVDLVDHEGAVVAEVVDDEVSVLHGGRVATRFREVEVELGQRPPGGLLETVVARLRDAGAGEPDSMPKVVRALGARALEPPEVAPVALKKTATAAEVVRHAISSAVARIIRHDPGVRIGDDPEDVHQARVGTRRLRSDLRTFAPLLDEEWLAPLREELRWLAAALGTVRDADVLIERLRRQAATLPEPDTAALAPLFRRLAKEREESRAGLLEVMRSPRYVALLERLVAAATGPQCRKPAQEPAEKVVPGLVAGPWRKLRKAVEALPADPPDADLHQIRILAKRARYAAEAAAPMAGKKASAFASAVAGLQTVLGDHQDAVVAEAWLRAALHDSAGDGAVSLAVGELIALQRAEAETCRRRWRTAWDKASDKKLRSWM</sequence>
<gene>
    <name evidence="2" type="ORF">AVDCRST_MAG10-1446</name>
</gene>